<gene>
    <name evidence="1" type="ORF">R28058_25821</name>
</gene>
<dbReference type="AlphaFoldDB" id="A0A0C7QD82"/>
<accession>A0A0C7QD82</accession>
<evidence type="ECO:0000313" key="2">
    <source>
        <dbReference type="Proteomes" id="UP000049127"/>
    </source>
</evidence>
<name>A0A0C7QD82_PARSO</name>
<evidence type="ECO:0000313" key="1">
    <source>
        <dbReference type="EMBL" id="CEQ04865.1"/>
    </source>
</evidence>
<reference evidence="1 2" key="1">
    <citation type="submission" date="2015-01" db="EMBL/GenBank/DDBJ databases">
        <authorList>
            <person name="Aslett A.Martin."/>
            <person name="De Silva Nishadi"/>
        </authorList>
    </citation>
    <scope>NUCLEOTIDE SEQUENCE [LARGE SCALE GENOMIC DNA]</scope>
    <source>
        <strain evidence="1 2">R28058</strain>
    </source>
</reference>
<organism evidence="1 2">
    <name type="scientific">Paraclostridium sordellii</name>
    <name type="common">Clostridium sordellii</name>
    <dbReference type="NCBI Taxonomy" id="1505"/>
    <lineage>
        <taxon>Bacteria</taxon>
        <taxon>Bacillati</taxon>
        <taxon>Bacillota</taxon>
        <taxon>Clostridia</taxon>
        <taxon>Peptostreptococcales</taxon>
        <taxon>Peptostreptococcaceae</taxon>
        <taxon>Paraclostridium</taxon>
    </lineage>
</organism>
<protein>
    <submittedName>
        <fullName evidence="1">Uncharacterized protein</fullName>
    </submittedName>
</protein>
<proteinExistence type="predicted"/>
<dbReference type="EMBL" id="CEKZ01000022">
    <property type="protein sequence ID" value="CEQ04865.1"/>
    <property type="molecule type" value="Genomic_DNA"/>
</dbReference>
<dbReference type="Proteomes" id="UP000049127">
    <property type="component" value="Unassembled WGS sequence"/>
</dbReference>
<sequence>MDKWIYDLDKVNVPIWVKYKDEILFLIVALR</sequence>